<protein>
    <submittedName>
        <fullName evidence="1">Uncharacterized protein</fullName>
    </submittedName>
</protein>
<dbReference type="AlphaFoldDB" id="A0A1T4V6H4"/>
<evidence type="ECO:0000313" key="2">
    <source>
        <dbReference type="Proteomes" id="UP000190814"/>
    </source>
</evidence>
<name>A0A1T4V6H4_9FIRM</name>
<gene>
    <name evidence="1" type="ORF">SAMN02745111_00183</name>
</gene>
<dbReference type="OrthoDB" id="2652925at2"/>
<proteinExistence type="predicted"/>
<reference evidence="1 2" key="1">
    <citation type="submission" date="2017-02" db="EMBL/GenBank/DDBJ databases">
        <authorList>
            <person name="Peterson S.W."/>
        </authorList>
    </citation>
    <scope>NUCLEOTIDE SEQUENCE [LARGE SCALE GENOMIC DNA]</scope>
    <source>
        <strain evidence="1 2">ATCC 35992</strain>
    </source>
</reference>
<organism evidence="1 2">
    <name type="scientific">Eubacterium uniforme</name>
    <dbReference type="NCBI Taxonomy" id="39495"/>
    <lineage>
        <taxon>Bacteria</taxon>
        <taxon>Bacillati</taxon>
        <taxon>Bacillota</taxon>
        <taxon>Clostridia</taxon>
        <taxon>Eubacteriales</taxon>
        <taxon>Eubacteriaceae</taxon>
        <taxon>Eubacterium</taxon>
    </lineage>
</organism>
<dbReference type="Proteomes" id="UP000190814">
    <property type="component" value="Unassembled WGS sequence"/>
</dbReference>
<evidence type="ECO:0000313" key="1">
    <source>
        <dbReference type="EMBL" id="SKA60131.1"/>
    </source>
</evidence>
<sequence>MLISNNIFYPGKVNYNTFNIDFDKLFVAQEDELNEDLVQVEYKGNYILDIGWYPEGDVNGRIIIQLIRNSEWDNPIVKEKCLDKESFFESINRIMSIIESITESEDECHQE</sequence>
<accession>A0A1T4V6H4</accession>
<keyword evidence="2" id="KW-1185">Reference proteome</keyword>
<dbReference type="EMBL" id="FUXZ01000002">
    <property type="protein sequence ID" value="SKA60131.1"/>
    <property type="molecule type" value="Genomic_DNA"/>
</dbReference>
<dbReference type="RefSeq" id="WP_078765075.1">
    <property type="nucleotide sequence ID" value="NZ_FUXZ01000002.1"/>
</dbReference>